<dbReference type="GO" id="GO:0006310">
    <property type="term" value="P:DNA recombination"/>
    <property type="evidence" value="ECO:0007669"/>
    <property type="project" value="UniProtKB-KW"/>
</dbReference>
<keyword evidence="8" id="KW-1185">Reference proteome</keyword>
<dbReference type="RefSeq" id="WP_157325108.1">
    <property type="nucleotide sequence ID" value="NZ_BMFX01000004.1"/>
</dbReference>
<dbReference type="Gene3D" id="1.10.443.10">
    <property type="entry name" value="Intergrase catalytic core"/>
    <property type="match status" value="1"/>
</dbReference>
<evidence type="ECO:0000313" key="8">
    <source>
        <dbReference type="Proteomes" id="UP000460157"/>
    </source>
</evidence>
<comment type="caution">
    <text evidence="7">The sequence shown here is derived from an EMBL/GenBank/DDBJ whole genome shotgun (WGS) entry which is preliminary data.</text>
</comment>
<protein>
    <submittedName>
        <fullName evidence="7">Tyrosine-type recombinase/integrase</fullName>
    </submittedName>
</protein>
<evidence type="ECO:0000313" key="7">
    <source>
        <dbReference type="EMBL" id="MVT27289.1"/>
    </source>
</evidence>
<proteinExistence type="inferred from homology"/>
<feature type="domain" description="Core-binding (CB)" evidence="6">
    <location>
        <begin position="3"/>
        <end position="84"/>
    </location>
</feature>
<evidence type="ECO:0000256" key="3">
    <source>
        <dbReference type="ARBA" id="ARBA00023172"/>
    </source>
</evidence>
<gene>
    <name evidence="7" type="ORF">GNZ21_13175</name>
</gene>
<sequence length="287" mass="32683">MQLSHEDAVRKFRTALTAYRAPDTVDLRCYYVQRIINWTEAQDMTVWDLDLQDFLTWLSSDVGPSPWTKRSAKSSISVFYQWAHATELIHENPAQKLPSLRAPQSFPNPAPEDKVEQALSRCTRRIDVLMILLGEYQGLRAGEMAPLHSADVYGEELRVVGKGNKYRMLPLHPLVSDTLRLFPTGYYFPSTRNPRGHMLAASVGRRVRWLFGNQPRINAHSLRHKFAMDAYEENPDLLALKEALGHESVATTEIYARASTKKIRKLVHALPEKESRRTALTSLSKAA</sequence>
<dbReference type="PANTHER" id="PTHR30349">
    <property type="entry name" value="PHAGE INTEGRASE-RELATED"/>
    <property type="match status" value="1"/>
</dbReference>
<comment type="similarity">
    <text evidence="1">Belongs to the 'phage' integrase family.</text>
</comment>
<evidence type="ECO:0000256" key="2">
    <source>
        <dbReference type="ARBA" id="ARBA00023125"/>
    </source>
</evidence>
<dbReference type="Proteomes" id="UP000460157">
    <property type="component" value="Unassembled WGS sequence"/>
</dbReference>
<accession>A0A7K1ULF3</accession>
<name>A0A7K1ULF3_9MICC</name>
<keyword evidence="3" id="KW-0233">DNA recombination</keyword>
<dbReference type="OrthoDB" id="1822491at2"/>
<dbReference type="InterPro" id="IPR010998">
    <property type="entry name" value="Integrase_recombinase_N"/>
</dbReference>
<evidence type="ECO:0000259" key="6">
    <source>
        <dbReference type="PROSITE" id="PS51900"/>
    </source>
</evidence>
<dbReference type="AlphaFoldDB" id="A0A7K1ULF3"/>
<dbReference type="EMBL" id="WRPM01000096">
    <property type="protein sequence ID" value="MVT27289.1"/>
    <property type="molecule type" value="Genomic_DNA"/>
</dbReference>
<dbReference type="Gene3D" id="1.10.150.130">
    <property type="match status" value="1"/>
</dbReference>
<evidence type="ECO:0000256" key="1">
    <source>
        <dbReference type="ARBA" id="ARBA00008857"/>
    </source>
</evidence>
<dbReference type="PANTHER" id="PTHR30349:SF64">
    <property type="entry name" value="PROPHAGE INTEGRASE INTD-RELATED"/>
    <property type="match status" value="1"/>
</dbReference>
<evidence type="ECO:0000259" key="5">
    <source>
        <dbReference type="PROSITE" id="PS51898"/>
    </source>
</evidence>
<dbReference type="CDD" id="cd00397">
    <property type="entry name" value="DNA_BRE_C"/>
    <property type="match status" value="1"/>
</dbReference>
<dbReference type="InterPro" id="IPR044068">
    <property type="entry name" value="CB"/>
</dbReference>
<dbReference type="InterPro" id="IPR013762">
    <property type="entry name" value="Integrase-like_cat_sf"/>
</dbReference>
<dbReference type="InterPro" id="IPR050090">
    <property type="entry name" value="Tyrosine_recombinase_XerCD"/>
</dbReference>
<dbReference type="InterPro" id="IPR011010">
    <property type="entry name" value="DNA_brk_join_enz"/>
</dbReference>
<keyword evidence="2 4" id="KW-0238">DNA-binding</keyword>
<dbReference type="Pfam" id="PF00589">
    <property type="entry name" value="Phage_integrase"/>
    <property type="match status" value="1"/>
</dbReference>
<dbReference type="PROSITE" id="PS51898">
    <property type="entry name" value="TYR_RECOMBINASE"/>
    <property type="match status" value="1"/>
</dbReference>
<dbReference type="PROSITE" id="PS51900">
    <property type="entry name" value="CB"/>
    <property type="match status" value="1"/>
</dbReference>
<organism evidence="7 8">
    <name type="scientific">Nesterenkonia alkaliphila</name>
    <dbReference type="NCBI Taxonomy" id="1463631"/>
    <lineage>
        <taxon>Bacteria</taxon>
        <taxon>Bacillati</taxon>
        <taxon>Actinomycetota</taxon>
        <taxon>Actinomycetes</taxon>
        <taxon>Micrococcales</taxon>
        <taxon>Micrococcaceae</taxon>
        <taxon>Nesterenkonia</taxon>
    </lineage>
</organism>
<dbReference type="GO" id="GO:0015074">
    <property type="term" value="P:DNA integration"/>
    <property type="evidence" value="ECO:0007669"/>
    <property type="project" value="InterPro"/>
</dbReference>
<evidence type="ECO:0000256" key="4">
    <source>
        <dbReference type="PROSITE-ProRule" id="PRU01248"/>
    </source>
</evidence>
<dbReference type="GO" id="GO:0003677">
    <property type="term" value="F:DNA binding"/>
    <property type="evidence" value="ECO:0007669"/>
    <property type="project" value="UniProtKB-UniRule"/>
</dbReference>
<dbReference type="InterPro" id="IPR002104">
    <property type="entry name" value="Integrase_catalytic"/>
</dbReference>
<feature type="domain" description="Tyr recombinase" evidence="5">
    <location>
        <begin position="105"/>
        <end position="268"/>
    </location>
</feature>
<dbReference type="SUPFAM" id="SSF56349">
    <property type="entry name" value="DNA breaking-rejoining enzymes"/>
    <property type="match status" value="1"/>
</dbReference>
<reference evidence="7 8" key="1">
    <citation type="submission" date="2019-12" db="EMBL/GenBank/DDBJ databases">
        <title>Nesterenkonia muleiensis sp. nov., a novel actinobacterium isolated from sap of Populus euphratica.</title>
        <authorList>
            <person name="Wang R."/>
        </authorList>
    </citation>
    <scope>NUCLEOTIDE SEQUENCE [LARGE SCALE GENOMIC DNA]</scope>
    <source>
        <strain evidence="7 8">F10</strain>
    </source>
</reference>